<keyword evidence="5" id="KW-0411">Iron-sulfur</keyword>
<evidence type="ECO:0000313" key="9">
    <source>
        <dbReference type="EMBL" id="KAK9229298.1"/>
    </source>
</evidence>
<evidence type="ECO:0000256" key="6">
    <source>
        <dbReference type="ARBA" id="ARBA00023284"/>
    </source>
</evidence>
<reference evidence="9 10" key="1">
    <citation type="submission" date="2024-05" db="EMBL/GenBank/DDBJ databases">
        <title>Haplotype-resolved chromosome-level genome assembly of Huyou (Citrus changshanensis).</title>
        <authorList>
            <person name="Miao C."/>
            <person name="Chen W."/>
            <person name="Wu Y."/>
            <person name="Wang L."/>
            <person name="Zhao S."/>
            <person name="Grierson D."/>
            <person name="Xu C."/>
            <person name="Chen K."/>
        </authorList>
    </citation>
    <scope>NUCLEOTIDE SEQUENCE [LARGE SCALE GENOMIC DNA]</scope>
    <source>
        <strain evidence="9">01-14</strain>
        <tissue evidence="9">Leaf</tissue>
    </source>
</reference>
<dbReference type="CDD" id="cd03028">
    <property type="entry name" value="GRX_PICOT_like"/>
    <property type="match status" value="1"/>
</dbReference>
<dbReference type="InterPro" id="IPR013083">
    <property type="entry name" value="Znf_RING/FYVE/PHD"/>
</dbReference>
<dbReference type="InterPro" id="IPR002109">
    <property type="entry name" value="Glutaredoxin"/>
</dbReference>
<dbReference type="SUPFAM" id="SSF52833">
    <property type="entry name" value="Thioredoxin-like"/>
    <property type="match status" value="1"/>
</dbReference>
<dbReference type="Pfam" id="PF00462">
    <property type="entry name" value="Glutaredoxin"/>
    <property type="match status" value="1"/>
</dbReference>
<dbReference type="Gene3D" id="3.40.30.10">
    <property type="entry name" value="Glutaredoxin"/>
    <property type="match status" value="1"/>
</dbReference>
<dbReference type="AlphaFoldDB" id="A0AAP0N0J6"/>
<evidence type="ECO:0000256" key="3">
    <source>
        <dbReference type="ARBA" id="ARBA00022723"/>
    </source>
</evidence>
<evidence type="ECO:0000256" key="2">
    <source>
        <dbReference type="ARBA" id="ARBA00022714"/>
    </source>
</evidence>
<keyword evidence="3" id="KW-0479">Metal-binding</keyword>
<keyword evidence="4" id="KW-0408">Iron</keyword>
<dbReference type="GO" id="GO:0046872">
    <property type="term" value="F:metal ion binding"/>
    <property type="evidence" value="ECO:0007669"/>
    <property type="project" value="UniProtKB-KW"/>
</dbReference>
<evidence type="ECO:0000256" key="4">
    <source>
        <dbReference type="ARBA" id="ARBA00023004"/>
    </source>
</evidence>
<evidence type="ECO:0000313" key="10">
    <source>
        <dbReference type="Proteomes" id="UP001428341"/>
    </source>
</evidence>
<sequence>MPKDRRAKSLAFDRSRASPYPCSSSSKDAKQCKTEVSTGSLEDASEWEDTRCPICLEHPHNAVLLHCSSYENGCRPYMCDTSYRHSNCLDQYLKSSASAPTTEIGQETHSSMNSSTDTEETSLAGQVRHGTILPGQSRRDARLLQQKLMCPLCRGQIHGYVVVEAARQFMNSKVRSCSCEDCDFSGSYSELRKHARSEHPSIRPTEVDPVREHDWRRLENTSSLRDLVSAVRTAMVEVNGEDVSRYSPYDTFLSSLLHIYLFYEMHGLNVNSEQVEQVPVDRSSWRPLRFRSRETIPTPRYRLINDFRIGRAHDNRHDSESNYSRWNNHLGTQRVHYGRSNVESNRASRHNDNSQQQRIRDHRGLRWRGPQWSGSNNRRYLSNKMARSLSNLIFKGIASYPSARSSRIVSGSLYHNGMKYSTDVPNDPDTHEDFRPTSKVDASGLSLKEVVEQDVKENPVMLYMKGVPEFPQCGFSSLAVRVLGAYNVPISARNILEDPELKSAVKAFSHWPTFPQIFIKGEFIGGSDIILNMHQSGELKEKLKGIASN</sequence>
<name>A0AAP0N0J6_9ROSI</name>
<feature type="compositionally biased region" description="Low complexity" evidence="7">
    <location>
        <begin position="17"/>
        <end position="26"/>
    </location>
</feature>
<feature type="region of interest" description="Disordered" evidence="7">
    <location>
        <begin position="1"/>
        <end position="28"/>
    </location>
</feature>
<organism evidence="9 10">
    <name type="scientific">Citrus x changshan-huyou</name>
    <dbReference type="NCBI Taxonomy" id="2935761"/>
    <lineage>
        <taxon>Eukaryota</taxon>
        <taxon>Viridiplantae</taxon>
        <taxon>Streptophyta</taxon>
        <taxon>Embryophyta</taxon>
        <taxon>Tracheophyta</taxon>
        <taxon>Spermatophyta</taxon>
        <taxon>Magnoliopsida</taxon>
        <taxon>eudicotyledons</taxon>
        <taxon>Gunneridae</taxon>
        <taxon>Pentapetalae</taxon>
        <taxon>rosids</taxon>
        <taxon>malvids</taxon>
        <taxon>Sapindales</taxon>
        <taxon>Rutaceae</taxon>
        <taxon>Aurantioideae</taxon>
        <taxon>Citrus</taxon>
    </lineage>
</organism>
<dbReference type="GO" id="GO:0051537">
    <property type="term" value="F:2 iron, 2 sulfur cluster binding"/>
    <property type="evidence" value="ECO:0007669"/>
    <property type="project" value="UniProtKB-KW"/>
</dbReference>
<keyword evidence="2" id="KW-0001">2Fe-2S</keyword>
<dbReference type="PANTHER" id="PTHR31197:SF40">
    <property type="entry name" value="ZINC FINGER, RING_FYVE_PHD-TYPE"/>
    <property type="match status" value="1"/>
</dbReference>
<dbReference type="InterPro" id="IPR012866">
    <property type="entry name" value="DUF1644"/>
</dbReference>
<keyword evidence="10" id="KW-1185">Reference proteome</keyword>
<feature type="domain" description="Glutaredoxin" evidence="8">
    <location>
        <begin position="460"/>
        <end position="524"/>
    </location>
</feature>
<gene>
    <name evidence="9" type="ORF">WN944_022259</name>
</gene>
<dbReference type="Proteomes" id="UP001428341">
    <property type="component" value="Unassembled WGS sequence"/>
</dbReference>
<dbReference type="InterPro" id="IPR004480">
    <property type="entry name" value="Monothiol_GRX-rel"/>
</dbReference>
<dbReference type="PROSITE" id="PS51354">
    <property type="entry name" value="GLUTAREDOXIN_2"/>
    <property type="match status" value="1"/>
</dbReference>
<evidence type="ECO:0000259" key="8">
    <source>
        <dbReference type="Pfam" id="PF00462"/>
    </source>
</evidence>
<evidence type="ECO:0000256" key="1">
    <source>
        <dbReference type="ARBA" id="ARBA00008983"/>
    </source>
</evidence>
<proteinExistence type="inferred from homology"/>
<evidence type="ECO:0000256" key="7">
    <source>
        <dbReference type="SAM" id="MobiDB-lite"/>
    </source>
</evidence>
<dbReference type="Gene3D" id="3.30.40.10">
    <property type="entry name" value="Zinc/RING finger domain, C3HC4 (zinc finger)"/>
    <property type="match status" value="1"/>
</dbReference>
<dbReference type="InterPro" id="IPR033658">
    <property type="entry name" value="GRX_PICOT-like"/>
</dbReference>
<comment type="similarity">
    <text evidence="1">Belongs to the glutaredoxin family. CGFS subfamily.</text>
</comment>
<feature type="region of interest" description="Disordered" evidence="7">
    <location>
        <begin position="342"/>
        <end position="368"/>
    </location>
</feature>
<dbReference type="PANTHER" id="PTHR31197">
    <property type="entry name" value="OS01G0612600 PROTEIN"/>
    <property type="match status" value="1"/>
</dbReference>
<accession>A0AAP0N0J6</accession>
<keyword evidence="6" id="KW-0676">Redox-active center</keyword>
<dbReference type="EMBL" id="JBCGBO010000001">
    <property type="protein sequence ID" value="KAK9229298.1"/>
    <property type="molecule type" value="Genomic_DNA"/>
</dbReference>
<dbReference type="FunFam" id="3.40.30.10:FF:000005">
    <property type="entry name" value="Glutaredoxin 5"/>
    <property type="match status" value="1"/>
</dbReference>
<dbReference type="NCBIfam" id="TIGR00365">
    <property type="entry name" value="Grx4 family monothiol glutaredoxin"/>
    <property type="match status" value="1"/>
</dbReference>
<feature type="region of interest" description="Disordered" evidence="7">
    <location>
        <begin position="99"/>
        <end position="124"/>
    </location>
</feature>
<comment type="caution">
    <text evidence="9">The sequence shown here is derived from an EMBL/GenBank/DDBJ whole genome shotgun (WGS) entry which is preliminary data.</text>
</comment>
<protein>
    <recommendedName>
        <fullName evidence="8">Glutaredoxin domain-containing protein</fullName>
    </recommendedName>
</protein>
<evidence type="ECO:0000256" key="5">
    <source>
        <dbReference type="ARBA" id="ARBA00023014"/>
    </source>
</evidence>
<dbReference type="InterPro" id="IPR036249">
    <property type="entry name" value="Thioredoxin-like_sf"/>
</dbReference>
<dbReference type="Pfam" id="PF07800">
    <property type="entry name" value="DUF1644"/>
    <property type="match status" value="1"/>
</dbReference>